<proteinExistence type="predicted"/>
<dbReference type="EMBL" id="NAOO01000001">
    <property type="protein sequence ID" value="RFC00943.1"/>
    <property type="molecule type" value="Genomic_DNA"/>
</dbReference>
<name>A0A3E1BZL6_RHILT</name>
<dbReference type="Proteomes" id="UP000256748">
    <property type="component" value="Unassembled WGS sequence"/>
</dbReference>
<dbReference type="AlphaFoldDB" id="A0A3E1BZL6"/>
<sequence>MSNELAVGLSAWIIMDGNYGEFQKGQRAAFALEFYNETALRISEHRGDVFMRRESGSFYQVRGRVTHISEDWWAMDFGIPAFQNVPPPKDVRPGTWLEGRVYIGIDPFFYFEQISQFDDAPDMIHDWIIERIEMQTAPFVDVGENRMVRDPALSGWREVPETDAWNDDNGSAEYLLQCRRISETPRRALATDSQSMMRKSAQR</sequence>
<dbReference type="RefSeq" id="WP_116272014.1">
    <property type="nucleotide sequence ID" value="NZ_KZ859521.1"/>
</dbReference>
<organism evidence="1 2">
    <name type="scientific">Rhizobium leguminosarum bv. trifolii</name>
    <dbReference type="NCBI Taxonomy" id="386"/>
    <lineage>
        <taxon>Bacteria</taxon>
        <taxon>Pseudomonadati</taxon>
        <taxon>Pseudomonadota</taxon>
        <taxon>Alphaproteobacteria</taxon>
        <taxon>Hyphomicrobiales</taxon>
        <taxon>Rhizobiaceae</taxon>
        <taxon>Rhizobium/Agrobacterium group</taxon>
        <taxon>Rhizobium</taxon>
    </lineage>
</organism>
<protein>
    <submittedName>
        <fullName evidence="1">Uncharacterized protein</fullName>
    </submittedName>
</protein>
<evidence type="ECO:0000313" key="2">
    <source>
        <dbReference type="Proteomes" id="UP000256748"/>
    </source>
</evidence>
<reference evidence="1 2" key="1">
    <citation type="submission" date="2017-03" db="EMBL/GenBank/DDBJ databases">
        <title>Genome analysis of Rhizobial strains effectives or ineffectives for nitrogen fixation isolated from bean seeds.</title>
        <authorList>
            <person name="Peralta H."/>
            <person name="Aguilar-Vera A."/>
            <person name="Mora Y."/>
            <person name="Vargas-Lagunas C."/>
            <person name="Girard L."/>
            <person name="Mora J."/>
        </authorList>
    </citation>
    <scope>NUCLEOTIDE SEQUENCE [LARGE SCALE GENOMIC DNA]</scope>
    <source>
        <strain evidence="1 2">CCGM5</strain>
    </source>
</reference>
<comment type="caution">
    <text evidence="1">The sequence shown here is derived from an EMBL/GenBank/DDBJ whole genome shotgun (WGS) entry which is preliminary data.</text>
</comment>
<gene>
    <name evidence="1" type="ORF">B5K10_01015</name>
</gene>
<accession>A0A3E1BZL6</accession>
<evidence type="ECO:0000313" key="1">
    <source>
        <dbReference type="EMBL" id="RFC00943.1"/>
    </source>
</evidence>